<feature type="transmembrane region" description="Helical" evidence="2">
    <location>
        <begin position="82"/>
        <end position="107"/>
    </location>
</feature>
<dbReference type="KEGG" id="zma:100381761"/>
<organism evidence="3">
    <name type="scientific">Zea mays</name>
    <name type="common">Maize</name>
    <dbReference type="NCBI Taxonomy" id="4577"/>
    <lineage>
        <taxon>Eukaryota</taxon>
        <taxon>Viridiplantae</taxon>
        <taxon>Streptophyta</taxon>
        <taxon>Embryophyta</taxon>
        <taxon>Tracheophyta</taxon>
        <taxon>Spermatophyta</taxon>
        <taxon>Magnoliopsida</taxon>
        <taxon>Liliopsida</taxon>
        <taxon>Poales</taxon>
        <taxon>Poaceae</taxon>
        <taxon>PACMAD clade</taxon>
        <taxon>Panicoideae</taxon>
        <taxon>Andropogonodae</taxon>
        <taxon>Andropogoneae</taxon>
        <taxon>Tripsacinae</taxon>
        <taxon>Zea</taxon>
    </lineage>
</organism>
<dbReference type="HOGENOM" id="CLU_1646197_0_0_1"/>
<feature type="transmembrane region" description="Helical" evidence="2">
    <location>
        <begin position="128"/>
        <end position="151"/>
    </location>
</feature>
<accession>C0HIN8</accession>
<keyword evidence="2" id="KW-1133">Transmembrane helix</keyword>
<sequence length="161" mass="16231">MEAHPTGAAIPSPMAAPQPPPSSTTTPPPTATPQEPAATAVTAVRSPQPVRFAFLVVAALMSASWFVEPFSAAAAADLRVPWPAVVATLVCFTALFCASVLLFGSFFMLRPPLAAAVMDAQWKGVRAFAAVFAAVAIGVAACLVGASGSAYGSGGGYTYSA</sequence>
<dbReference type="OrthoDB" id="10514570at2759"/>
<dbReference type="RefSeq" id="NP_001168034.1">
    <property type="nucleotide sequence ID" value="NM_001174563.1"/>
</dbReference>
<proteinExistence type="evidence at transcript level"/>
<dbReference type="ExpressionAtlas" id="C0HIN8">
    <property type="expression patterns" value="baseline and differential"/>
</dbReference>
<evidence type="ECO:0000256" key="1">
    <source>
        <dbReference type="SAM" id="MobiDB-lite"/>
    </source>
</evidence>
<protein>
    <submittedName>
        <fullName evidence="3">Uncharacterized protein</fullName>
    </submittedName>
</protein>
<keyword evidence="2" id="KW-0812">Transmembrane</keyword>
<dbReference type="GeneID" id="100381761"/>
<dbReference type="AlphaFoldDB" id="C0HIN8"/>
<feature type="compositionally biased region" description="Pro residues" evidence="1">
    <location>
        <begin position="14"/>
        <end position="31"/>
    </location>
</feature>
<evidence type="ECO:0000313" key="3">
    <source>
        <dbReference type="EMBL" id="ACN26891.1"/>
    </source>
</evidence>
<keyword evidence="2" id="KW-0472">Membrane</keyword>
<feature type="region of interest" description="Disordered" evidence="1">
    <location>
        <begin position="1"/>
        <end position="35"/>
    </location>
</feature>
<reference evidence="3" key="1">
    <citation type="journal article" date="2009" name="PLoS Genet.">
        <title>Sequencing, mapping, and analysis of 27,455 maize full-length cDNAs.</title>
        <authorList>
            <person name="Soderlund C."/>
            <person name="Descour A."/>
            <person name="Kudrna D."/>
            <person name="Bomhoff M."/>
            <person name="Boyd L."/>
            <person name="Currie J."/>
            <person name="Angelova A."/>
            <person name="Collura K."/>
            <person name="Wissotski M."/>
            <person name="Ashley E."/>
            <person name="Morrow D."/>
            <person name="Fernandes J."/>
            <person name="Walbot V."/>
            <person name="Yu Y."/>
        </authorList>
    </citation>
    <scope>NUCLEOTIDE SEQUENCE</scope>
    <source>
        <strain evidence="3">B73</strain>
    </source>
</reference>
<evidence type="ECO:0000256" key="2">
    <source>
        <dbReference type="SAM" id="Phobius"/>
    </source>
</evidence>
<dbReference type="EMBL" id="BT062194">
    <property type="protein sequence ID" value="ACN26891.1"/>
    <property type="molecule type" value="mRNA"/>
</dbReference>
<name>C0HIN8_MAIZE</name>
<feature type="transmembrane region" description="Helical" evidence="2">
    <location>
        <begin position="52"/>
        <end position="76"/>
    </location>
</feature>